<dbReference type="Proteomes" id="UP000824998">
    <property type="component" value="Unassembled WGS sequence"/>
</dbReference>
<accession>A0A9P7YGM6</accession>
<dbReference type="EMBL" id="MU251513">
    <property type="protein sequence ID" value="KAG9233152.1"/>
    <property type="molecule type" value="Genomic_DNA"/>
</dbReference>
<evidence type="ECO:0000313" key="2">
    <source>
        <dbReference type="EMBL" id="KAG9233152.1"/>
    </source>
</evidence>
<evidence type="ECO:0000256" key="1">
    <source>
        <dbReference type="SAM" id="MobiDB-lite"/>
    </source>
</evidence>
<comment type="caution">
    <text evidence="2">The sequence shown here is derived from an EMBL/GenBank/DDBJ whole genome shotgun (WGS) entry which is preliminary data.</text>
</comment>
<gene>
    <name evidence="2" type="ORF">BJ875DRAFT_464920</name>
</gene>
<dbReference type="AlphaFoldDB" id="A0A9P7YGM6"/>
<feature type="region of interest" description="Disordered" evidence="1">
    <location>
        <begin position="327"/>
        <end position="350"/>
    </location>
</feature>
<reference evidence="2" key="1">
    <citation type="journal article" date="2021" name="IMA Fungus">
        <title>Genomic characterization of three marine fungi, including Emericellopsis atlantica sp. nov. with signatures of a generalist lifestyle and marine biomass degradation.</title>
        <authorList>
            <person name="Hagestad O.C."/>
            <person name="Hou L."/>
            <person name="Andersen J.H."/>
            <person name="Hansen E.H."/>
            <person name="Altermark B."/>
            <person name="Li C."/>
            <person name="Kuhnert E."/>
            <person name="Cox R.J."/>
            <person name="Crous P.W."/>
            <person name="Spatafora J.W."/>
            <person name="Lail K."/>
            <person name="Amirebrahimi M."/>
            <person name="Lipzen A."/>
            <person name="Pangilinan J."/>
            <person name="Andreopoulos W."/>
            <person name="Hayes R.D."/>
            <person name="Ng V."/>
            <person name="Grigoriev I.V."/>
            <person name="Jackson S.A."/>
            <person name="Sutton T.D.S."/>
            <person name="Dobson A.D.W."/>
            <person name="Rama T."/>
        </authorList>
    </citation>
    <scope>NUCLEOTIDE SEQUENCE</scope>
    <source>
        <strain evidence="2">TRa018bII</strain>
    </source>
</reference>
<proteinExistence type="predicted"/>
<evidence type="ECO:0000313" key="3">
    <source>
        <dbReference type="Proteomes" id="UP000824998"/>
    </source>
</evidence>
<organism evidence="2 3">
    <name type="scientific">Amylocarpus encephaloides</name>
    <dbReference type="NCBI Taxonomy" id="45428"/>
    <lineage>
        <taxon>Eukaryota</taxon>
        <taxon>Fungi</taxon>
        <taxon>Dikarya</taxon>
        <taxon>Ascomycota</taxon>
        <taxon>Pezizomycotina</taxon>
        <taxon>Leotiomycetes</taxon>
        <taxon>Helotiales</taxon>
        <taxon>Helotiales incertae sedis</taxon>
        <taxon>Amylocarpus</taxon>
    </lineage>
</organism>
<dbReference type="OrthoDB" id="5324651at2759"/>
<keyword evidence="3" id="KW-1185">Reference proteome</keyword>
<sequence length="542" mass="60306">MKFNGSLRPNPYLHNLPPPAQKDELPFIIKHSVCATLQKLIEEVLFYWANRDVKYFLERTAWTAPEAGELSDWLNALRSKLHPPHRADILDLETTVLLERVRHLRHCAVHRHDVPLDGAERMCQDAIKLAVRFQDDLRAKKMCSIHHALLSQDAEAIERVLQEPLINFLALLTHRETSSRKPSLVRPLRHAQLNTPQITRQNSLQHARYPLRSNGQTAFVRRRSISPVRQQGLGSVVMSGRGPDSNMRQRKREARKANALPLGSFIDLTGDSDDETPTEAGRGRTLSNAIDLTMSPGKPEVQSNTKKLKPPIEKINQSLLGRQIMGARDGKDKNTNSLQEMPDTKDREQIPGVSQANTHVFWNEPLFGNQSINASNTTGLMNTRAGKDTIAAPRFAAPNSQAAAVGFQYEPTPQRGMGVAQVPKVVPRAVHANEFVLGISSTQKPKGSEVVQLKNNDENKRIMDTPKAVLQAVGPKSGTFGVPSVQTAKAPESRFMNYGARGSNLPSTPQPATQSRPSAVIQSYNKNYRRAYFPVDADFVSL</sequence>
<name>A0A9P7YGM6_9HELO</name>
<protein>
    <submittedName>
        <fullName evidence="2">Uncharacterized protein</fullName>
    </submittedName>
</protein>